<gene>
    <name evidence="1" type="ORF">GGR00_004756</name>
</gene>
<evidence type="ECO:0000313" key="1">
    <source>
        <dbReference type="EMBL" id="MBB6356938.1"/>
    </source>
</evidence>
<reference evidence="1 2" key="1">
    <citation type="submission" date="2020-08" db="EMBL/GenBank/DDBJ databases">
        <title>Genomic Encyclopedia of Type Strains, Phase IV (KMG-IV): sequencing the most valuable type-strain genomes for metagenomic binning, comparative biology and taxonomic classification.</title>
        <authorList>
            <person name="Goeker M."/>
        </authorList>
    </citation>
    <scope>NUCLEOTIDE SEQUENCE [LARGE SCALE GENOMIC DNA]</scope>
    <source>
        <strain evidence="1 2">DSM 7051</strain>
    </source>
</reference>
<proteinExistence type="predicted"/>
<organism evidence="1 2">
    <name type="scientific">Aminobacter aganoensis</name>
    <dbReference type="NCBI Taxonomy" id="83264"/>
    <lineage>
        <taxon>Bacteria</taxon>
        <taxon>Pseudomonadati</taxon>
        <taxon>Pseudomonadota</taxon>
        <taxon>Alphaproteobacteria</taxon>
        <taxon>Hyphomicrobiales</taxon>
        <taxon>Phyllobacteriaceae</taxon>
        <taxon>Aminobacter</taxon>
    </lineage>
</organism>
<sequence length="104" mass="12180">MGPRFQWEKADLPDTVGSEWQRGPSPSETRFQCRDTAKMPTAYGPLSYVTDARLRDKRSWEVKQSWHDIGALQKFLKTATSFVERERIEKRITHLQRQKKGKSV</sequence>
<keyword evidence="2" id="KW-1185">Reference proteome</keyword>
<dbReference type="AlphaFoldDB" id="A0A7X0KNA6"/>
<name>A0A7X0KNA6_9HYPH</name>
<dbReference type="Proteomes" id="UP000536262">
    <property type="component" value="Unassembled WGS sequence"/>
</dbReference>
<accession>A0A7X0KNA6</accession>
<comment type="caution">
    <text evidence="1">The sequence shown here is derived from an EMBL/GenBank/DDBJ whole genome shotgun (WGS) entry which is preliminary data.</text>
</comment>
<evidence type="ECO:0000313" key="2">
    <source>
        <dbReference type="Proteomes" id="UP000536262"/>
    </source>
</evidence>
<protein>
    <submittedName>
        <fullName evidence="1">Uncharacterized protein</fullName>
    </submittedName>
</protein>
<dbReference type="EMBL" id="JACHOU010000018">
    <property type="protein sequence ID" value="MBB6356938.1"/>
    <property type="molecule type" value="Genomic_DNA"/>
</dbReference>